<organism evidence="1 2">
    <name type="scientific">Sulfurimonas paralvinellae</name>
    <dbReference type="NCBI Taxonomy" id="317658"/>
    <lineage>
        <taxon>Bacteria</taxon>
        <taxon>Pseudomonadati</taxon>
        <taxon>Campylobacterota</taxon>
        <taxon>Epsilonproteobacteria</taxon>
        <taxon>Campylobacterales</taxon>
        <taxon>Sulfurimonadaceae</taxon>
        <taxon>Sulfurimonas</taxon>
    </lineage>
</organism>
<evidence type="ECO:0000313" key="1">
    <source>
        <dbReference type="EMBL" id="QOP45602.1"/>
    </source>
</evidence>
<dbReference type="Proteomes" id="UP000593580">
    <property type="component" value="Chromosome"/>
</dbReference>
<reference evidence="1 2" key="1">
    <citation type="submission" date="2019-07" db="EMBL/GenBank/DDBJ databases">
        <title>Sulfurimonas paralvinellae sp. nov., a novel mesophilic, hydrogen- and sulfur-oxidizing chemolithoautotroph within the Epsilonproteo- bacteria isolated from a deep-sea hydrothermal vent polychaete nest, reclassification of Thiomicrospira denitrificans as Sulfurimonas denitrificans comb. nov. and emended description of the genus Sulfurimonas.</title>
        <authorList>
            <person name="Wang S."/>
            <person name="Jiang L."/>
            <person name="Shao Z."/>
        </authorList>
    </citation>
    <scope>NUCLEOTIDE SEQUENCE [LARGE SCALE GENOMIC DNA]</scope>
    <source>
        <strain evidence="1 2">GO25</strain>
    </source>
</reference>
<dbReference type="RefSeq" id="WP_193111847.1">
    <property type="nucleotide sequence ID" value="NZ_CP041406.1"/>
</dbReference>
<evidence type="ECO:0000313" key="2">
    <source>
        <dbReference type="Proteomes" id="UP000593580"/>
    </source>
</evidence>
<proteinExistence type="predicted"/>
<gene>
    <name evidence="1" type="ORF">FM071_04595</name>
</gene>
<dbReference type="KEGG" id="spal:FM071_04595"/>
<sequence length="201" mass="23734">MEKLAYVGPKPLISHRGIEFDKNQDDKFNYLPVLIELIKALDHDYFEDKQYTFLAHPQELTNTELMQNLSKYCPDLEDLIQKEFSKVDQHITDELKRVRESKTLDIEEKTVFENNLKIMHDYLIHFSVNQAVYTCALKKLAELVAKDHIDYINVPLFQKYAYVLHDLQAVLKDQKHPIDTQLDFIEKDEKVTARLRVINLV</sequence>
<accession>A0A7M1BA32</accession>
<name>A0A7M1BA32_9BACT</name>
<dbReference type="AlphaFoldDB" id="A0A7M1BA32"/>
<dbReference type="EMBL" id="CP041406">
    <property type="protein sequence ID" value="QOP45602.1"/>
    <property type="molecule type" value="Genomic_DNA"/>
</dbReference>
<keyword evidence="2" id="KW-1185">Reference proteome</keyword>
<protein>
    <submittedName>
        <fullName evidence="1">Uncharacterized protein</fullName>
    </submittedName>
</protein>